<evidence type="ECO:0000313" key="2">
    <source>
        <dbReference type="Proteomes" id="UP000187406"/>
    </source>
</evidence>
<organism evidence="1 2">
    <name type="scientific">Cephalotus follicularis</name>
    <name type="common">Albany pitcher plant</name>
    <dbReference type="NCBI Taxonomy" id="3775"/>
    <lineage>
        <taxon>Eukaryota</taxon>
        <taxon>Viridiplantae</taxon>
        <taxon>Streptophyta</taxon>
        <taxon>Embryophyta</taxon>
        <taxon>Tracheophyta</taxon>
        <taxon>Spermatophyta</taxon>
        <taxon>Magnoliopsida</taxon>
        <taxon>eudicotyledons</taxon>
        <taxon>Gunneridae</taxon>
        <taxon>Pentapetalae</taxon>
        <taxon>rosids</taxon>
        <taxon>fabids</taxon>
        <taxon>Oxalidales</taxon>
        <taxon>Cephalotaceae</taxon>
        <taxon>Cephalotus</taxon>
    </lineage>
</organism>
<dbReference type="InterPro" id="IPR055298">
    <property type="entry name" value="AtLOH3-like"/>
</dbReference>
<name>A0A1Q3CMX0_CEPFO</name>
<evidence type="ECO:0000313" key="1">
    <source>
        <dbReference type="EMBL" id="GAV81451.1"/>
    </source>
</evidence>
<comment type="caution">
    <text evidence="1">The sequence shown here is derived from an EMBL/GenBank/DDBJ whole genome shotgun (WGS) entry which is preliminary data.</text>
</comment>
<dbReference type="Proteomes" id="UP000187406">
    <property type="component" value="Unassembled WGS sequence"/>
</dbReference>
<gene>
    <name evidence="1" type="ORF">CFOL_v3_24906</name>
</gene>
<sequence length="179" mass="20960">YPVNQKDAIRRAYIYELGSCQHILSEYQYSGPTSQPRQFQAFRFKSFPWLEYSPTKDVAYYFSCYLFTNKPIERLGANVFFFLLMGFETSHFSSLCSLKRMFNPTCLVLKKIVDEESTYSQREDATFAYDLLTSFDFVFILHLMKEIMAITDILSQILQQKYQDIVNAMQLVASSKSLI</sequence>
<reference evidence="2" key="1">
    <citation type="submission" date="2016-04" db="EMBL/GenBank/DDBJ databases">
        <title>Cephalotus genome sequencing.</title>
        <authorList>
            <person name="Fukushima K."/>
            <person name="Hasebe M."/>
            <person name="Fang X."/>
        </authorList>
    </citation>
    <scope>NUCLEOTIDE SEQUENCE [LARGE SCALE GENOMIC DNA]</scope>
    <source>
        <strain evidence="2">cv. St1</strain>
    </source>
</reference>
<dbReference type="EMBL" id="BDDD01002412">
    <property type="protein sequence ID" value="GAV81451.1"/>
    <property type="molecule type" value="Genomic_DNA"/>
</dbReference>
<dbReference type="InParanoid" id="A0A1Q3CMX0"/>
<accession>A0A1Q3CMX0</accession>
<dbReference type="PANTHER" id="PTHR11697">
    <property type="entry name" value="GENERAL TRANSCRIPTION FACTOR 2-RELATED ZINC FINGER PROTEIN"/>
    <property type="match status" value="1"/>
</dbReference>
<feature type="non-terminal residue" evidence="1">
    <location>
        <position position="1"/>
    </location>
</feature>
<proteinExistence type="predicted"/>
<dbReference type="AlphaFoldDB" id="A0A1Q3CMX0"/>
<dbReference type="PANTHER" id="PTHR11697:SF230">
    <property type="entry name" value="ZINC FINGER, MYM DOMAIN CONTAINING 1"/>
    <property type="match status" value="1"/>
</dbReference>
<keyword evidence="2" id="KW-1185">Reference proteome</keyword>
<dbReference type="OrthoDB" id="785612at2759"/>
<protein>
    <submittedName>
        <fullName evidence="1">Uncharacterized protein</fullName>
    </submittedName>
</protein>
<dbReference type="STRING" id="3775.A0A1Q3CMX0"/>